<organism evidence="2 3">
    <name type="scientific">Botrimarina mediterranea</name>
    <dbReference type="NCBI Taxonomy" id="2528022"/>
    <lineage>
        <taxon>Bacteria</taxon>
        <taxon>Pseudomonadati</taxon>
        <taxon>Planctomycetota</taxon>
        <taxon>Planctomycetia</taxon>
        <taxon>Pirellulales</taxon>
        <taxon>Lacipirellulaceae</taxon>
        <taxon>Botrimarina</taxon>
    </lineage>
</organism>
<gene>
    <name evidence="2" type="ORF">Spa11_40460</name>
</gene>
<dbReference type="Proteomes" id="UP000316426">
    <property type="component" value="Chromosome"/>
</dbReference>
<reference evidence="2 3" key="1">
    <citation type="submission" date="2019-02" db="EMBL/GenBank/DDBJ databases">
        <title>Deep-cultivation of Planctomycetes and their phenomic and genomic characterization uncovers novel biology.</title>
        <authorList>
            <person name="Wiegand S."/>
            <person name="Jogler M."/>
            <person name="Boedeker C."/>
            <person name="Pinto D."/>
            <person name="Vollmers J."/>
            <person name="Rivas-Marin E."/>
            <person name="Kohn T."/>
            <person name="Peeters S.H."/>
            <person name="Heuer A."/>
            <person name="Rast P."/>
            <person name="Oberbeckmann S."/>
            <person name="Bunk B."/>
            <person name="Jeske O."/>
            <person name="Meyerdierks A."/>
            <person name="Storesund J.E."/>
            <person name="Kallscheuer N."/>
            <person name="Luecker S."/>
            <person name="Lage O.M."/>
            <person name="Pohl T."/>
            <person name="Merkel B.J."/>
            <person name="Hornburger P."/>
            <person name="Mueller R.-W."/>
            <person name="Bruemmer F."/>
            <person name="Labrenz M."/>
            <person name="Spormann A.M."/>
            <person name="Op den Camp H."/>
            <person name="Overmann J."/>
            <person name="Amann R."/>
            <person name="Jetten M.S.M."/>
            <person name="Mascher T."/>
            <person name="Medema M.H."/>
            <person name="Devos D.P."/>
            <person name="Kaster A.-K."/>
            <person name="Ovreas L."/>
            <person name="Rohde M."/>
            <person name="Galperin M.Y."/>
            <person name="Jogler C."/>
        </authorList>
    </citation>
    <scope>NUCLEOTIDE SEQUENCE [LARGE SCALE GENOMIC DNA]</scope>
    <source>
        <strain evidence="2 3">Spa11</strain>
    </source>
</reference>
<dbReference type="RefSeq" id="WP_145115847.1">
    <property type="nucleotide sequence ID" value="NZ_CP036349.1"/>
</dbReference>
<protein>
    <recommendedName>
        <fullName evidence="4">PEP-CTERM protein-sorting domain-containing protein</fullName>
    </recommendedName>
</protein>
<feature type="chain" id="PRO_5021960940" description="PEP-CTERM protein-sorting domain-containing protein" evidence="1">
    <location>
        <begin position="27"/>
        <end position="345"/>
    </location>
</feature>
<dbReference type="AlphaFoldDB" id="A0A518KDF7"/>
<accession>A0A518KDF7</accession>
<name>A0A518KDF7_9BACT</name>
<feature type="signal peptide" evidence="1">
    <location>
        <begin position="1"/>
        <end position="26"/>
    </location>
</feature>
<evidence type="ECO:0000313" key="2">
    <source>
        <dbReference type="EMBL" id="QDV75823.1"/>
    </source>
</evidence>
<keyword evidence="1" id="KW-0732">Signal</keyword>
<keyword evidence="3" id="KW-1185">Reference proteome</keyword>
<dbReference type="KEGG" id="bmei:Spa11_40460"/>
<evidence type="ECO:0008006" key="4">
    <source>
        <dbReference type="Google" id="ProtNLM"/>
    </source>
</evidence>
<sequence length="345" mass="36395" precursor="true">MAIGRAFVGLAAIAVLASAALTTATAEEPNEDFFTATILPPGVLLVEDEFGSSGGANPDTIVGSRGFFGDIEFYDDDASPYGDGHASALYGVPTNSGSIDFAVTGYPDEFFFGGHSESGNYEAYVTVFDFFGDEVDNFTISGMLSPGAVDDHSFNDFEWLNGSYNVEINNALQVGDVDFFTYTGLTPGEAFTVETLDPTGAGIDTVLAWFNEFGSQIAFDDDHDLDTSYDGRLSLIEGVVPEDGTLTFGVSGYPDYDFVGAHDESASYELLVTIPDEGLAGDFNGDLVVDAADYTVWRDQGGTPTEYAEWADNYGATAASNAVPEPSTACLALGLAALVASGVRR</sequence>
<proteinExistence type="predicted"/>
<evidence type="ECO:0000256" key="1">
    <source>
        <dbReference type="SAM" id="SignalP"/>
    </source>
</evidence>
<evidence type="ECO:0000313" key="3">
    <source>
        <dbReference type="Proteomes" id="UP000316426"/>
    </source>
</evidence>
<dbReference type="EMBL" id="CP036349">
    <property type="protein sequence ID" value="QDV75823.1"/>
    <property type="molecule type" value="Genomic_DNA"/>
</dbReference>